<reference evidence="2 3" key="1">
    <citation type="submission" date="2014-12" db="EMBL/GenBank/DDBJ databases">
        <title>Draft genome sequences of 29 type strains of Enterococci.</title>
        <authorList>
            <person name="Zhong Z."/>
            <person name="Sun Z."/>
            <person name="Liu W."/>
            <person name="Zhang W."/>
            <person name="Zhang H."/>
        </authorList>
    </citation>
    <scope>NUCLEOTIDE SEQUENCE [LARGE SCALE GENOMIC DNA]</scope>
    <source>
        <strain evidence="2 3">DSM 17029</strain>
    </source>
</reference>
<comment type="caution">
    <text evidence="2">The sequence shown here is derived from an EMBL/GenBank/DDBJ whole genome shotgun (WGS) entry which is preliminary data.</text>
</comment>
<keyword evidence="1" id="KW-0812">Transmembrane</keyword>
<sequence>MDEMITQHVDLDLDDHGMIATSKKGIKLHYGKGHDEFSPVELLVTSIAGCSFGVLRIILENRKITYDDIHVDIDYDMVDEKPQRVVAVRIHFYVKNPSADIDVMGRVLNQTIKSCPVIQSVKGSIEVNEQLTITA</sequence>
<organism evidence="2 3">
    <name type="scientific">Enterococcus canis</name>
    <dbReference type="NCBI Taxonomy" id="214095"/>
    <lineage>
        <taxon>Bacteria</taxon>
        <taxon>Bacillati</taxon>
        <taxon>Bacillota</taxon>
        <taxon>Bacilli</taxon>
        <taxon>Lactobacillales</taxon>
        <taxon>Enterococcaceae</taxon>
        <taxon>Enterococcus</taxon>
    </lineage>
</organism>
<dbReference type="AlphaFoldDB" id="A0A1L8RE39"/>
<evidence type="ECO:0000313" key="2">
    <source>
        <dbReference type="EMBL" id="OJG18036.1"/>
    </source>
</evidence>
<name>A0A1L8RE39_9ENTE</name>
<keyword evidence="3" id="KW-1185">Reference proteome</keyword>
<dbReference type="PANTHER" id="PTHR34352:SF1">
    <property type="entry name" value="PROTEIN YHFA"/>
    <property type="match status" value="1"/>
</dbReference>
<evidence type="ECO:0000256" key="1">
    <source>
        <dbReference type="SAM" id="Phobius"/>
    </source>
</evidence>
<dbReference type="InterPro" id="IPR015946">
    <property type="entry name" value="KH_dom-like_a/b"/>
</dbReference>
<dbReference type="Proteomes" id="UP000181884">
    <property type="component" value="Unassembled WGS sequence"/>
</dbReference>
<protein>
    <recommendedName>
        <fullName evidence="4">OsmC-like protein</fullName>
    </recommendedName>
</protein>
<keyword evidence="1" id="KW-0472">Membrane</keyword>
<evidence type="ECO:0000313" key="3">
    <source>
        <dbReference type="Proteomes" id="UP000181884"/>
    </source>
</evidence>
<keyword evidence="1" id="KW-1133">Transmembrane helix</keyword>
<accession>A0A1L8RE39</accession>
<feature type="transmembrane region" description="Helical" evidence="1">
    <location>
        <begin position="42"/>
        <end position="59"/>
    </location>
</feature>
<proteinExistence type="predicted"/>
<dbReference type="Gene3D" id="3.30.300.20">
    <property type="match status" value="1"/>
</dbReference>
<dbReference type="PANTHER" id="PTHR34352">
    <property type="entry name" value="PROTEIN YHFA"/>
    <property type="match status" value="1"/>
</dbReference>
<dbReference type="InterPro" id="IPR036102">
    <property type="entry name" value="OsmC/Ohrsf"/>
</dbReference>
<dbReference type="Pfam" id="PF02566">
    <property type="entry name" value="OsmC"/>
    <property type="match status" value="1"/>
</dbReference>
<dbReference type="SUPFAM" id="SSF82784">
    <property type="entry name" value="OsmC-like"/>
    <property type="match status" value="1"/>
</dbReference>
<dbReference type="STRING" id="214095.RU97_GL002109"/>
<gene>
    <name evidence="2" type="ORF">RU97_GL002109</name>
</gene>
<dbReference type="EMBL" id="JXKH01000005">
    <property type="protein sequence ID" value="OJG18036.1"/>
    <property type="molecule type" value="Genomic_DNA"/>
</dbReference>
<dbReference type="InterPro" id="IPR003718">
    <property type="entry name" value="OsmC/Ohr_fam"/>
</dbReference>
<evidence type="ECO:0008006" key="4">
    <source>
        <dbReference type="Google" id="ProtNLM"/>
    </source>
</evidence>